<dbReference type="AlphaFoldDB" id="T0ZNY4"/>
<reference evidence="1" key="1">
    <citation type="submission" date="2013-08" db="EMBL/GenBank/DDBJ databases">
        <authorList>
            <person name="Mendez C."/>
            <person name="Richter M."/>
            <person name="Ferrer M."/>
            <person name="Sanchez J."/>
        </authorList>
    </citation>
    <scope>NUCLEOTIDE SEQUENCE</scope>
</reference>
<dbReference type="EMBL" id="AUZY01008301">
    <property type="protein sequence ID" value="EQD46373.1"/>
    <property type="molecule type" value="Genomic_DNA"/>
</dbReference>
<protein>
    <submittedName>
        <fullName evidence="1">Uncharacterized protein</fullName>
    </submittedName>
</protein>
<comment type="caution">
    <text evidence="1">The sequence shown here is derived from an EMBL/GenBank/DDBJ whole genome shotgun (WGS) entry which is preliminary data.</text>
</comment>
<reference evidence="1" key="2">
    <citation type="journal article" date="2014" name="ISME J.">
        <title>Microbial stratification in low pH oxic and suboxic macroscopic growths along an acid mine drainage.</title>
        <authorList>
            <person name="Mendez-Garcia C."/>
            <person name="Mesa V."/>
            <person name="Sprenger R.R."/>
            <person name="Richter M."/>
            <person name="Diez M.S."/>
            <person name="Solano J."/>
            <person name="Bargiela R."/>
            <person name="Golyshina O.V."/>
            <person name="Manteca A."/>
            <person name="Ramos J.L."/>
            <person name="Gallego J.R."/>
            <person name="Llorente I."/>
            <person name="Martins Dos Santos V.A."/>
            <person name="Jensen O.N."/>
            <person name="Pelaez A.I."/>
            <person name="Sanchez J."/>
            <person name="Ferrer M."/>
        </authorList>
    </citation>
    <scope>NUCLEOTIDE SEQUENCE</scope>
</reference>
<organism evidence="1">
    <name type="scientific">mine drainage metagenome</name>
    <dbReference type="NCBI Taxonomy" id="410659"/>
    <lineage>
        <taxon>unclassified sequences</taxon>
        <taxon>metagenomes</taxon>
        <taxon>ecological metagenomes</taxon>
    </lineage>
</organism>
<name>T0ZNY4_9ZZZZ</name>
<accession>T0ZNY4</accession>
<gene>
    <name evidence="1" type="ORF">B1B_12651</name>
</gene>
<sequence length="187" mass="20359">LEADGSSMGVGTALGLINQALDEVLAEQEGEFDSDTRWAVTWFDEHGFEEGSYGDAETLSKAKVTSVDHLKERGVVVSGAGKVRLTSREHILGALNSHDGGVSAWALTQGLVHALQAFGEETTAAALVPHSNMSETVRDLAYRLYVTSERHGWTKDALSFNNLVTSWPEILRLVADLRQHGRQETLL</sequence>
<evidence type="ECO:0000313" key="1">
    <source>
        <dbReference type="EMBL" id="EQD46373.1"/>
    </source>
</evidence>
<proteinExistence type="predicted"/>
<feature type="non-terminal residue" evidence="1">
    <location>
        <position position="1"/>
    </location>
</feature>